<evidence type="ECO:0000313" key="1">
    <source>
        <dbReference type="EMBL" id="GJN01702.1"/>
    </source>
</evidence>
<protein>
    <submittedName>
        <fullName evidence="1">Uncharacterized protein</fullName>
    </submittedName>
</protein>
<dbReference type="EMBL" id="BQKI01000009">
    <property type="protein sequence ID" value="GJN01702.1"/>
    <property type="molecule type" value="Genomic_DNA"/>
</dbReference>
<reference evidence="1" key="2">
    <citation type="submission" date="2021-12" db="EMBL/GenBank/DDBJ databases">
        <title>Resequencing data analysis of finger millet.</title>
        <authorList>
            <person name="Hatakeyama M."/>
            <person name="Aluri S."/>
            <person name="Balachadran M.T."/>
            <person name="Sivarajan S.R."/>
            <person name="Poveda L."/>
            <person name="Shimizu-Inatsugi R."/>
            <person name="Schlapbach R."/>
            <person name="Sreeman S.M."/>
            <person name="Shimizu K.K."/>
        </authorList>
    </citation>
    <scope>NUCLEOTIDE SEQUENCE</scope>
</reference>
<name>A0AAV5CUS5_ELECO</name>
<dbReference type="SUPFAM" id="SSF49599">
    <property type="entry name" value="TRAF domain-like"/>
    <property type="match status" value="1"/>
</dbReference>
<dbReference type="Proteomes" id="UP001054889">
    <property type="component" value="Unassembled WGS sequence"/>
</dbReference>
<evidence type="ECO:0000313" key="2">
    <source>
        <dbReference type="Proteomes" id="UP001054889"/>
    </source>
</evidence>
<dbReference type="AlphaFoldDB" id="A0AAV5CUS5"/>
<organism evidence="1 2">
    <name type="scientific">Eleusine coracana subsp. coracana</name>
    <dbReference type="NCBI Taxonomy" id="191504"/>
    <lineage>
        <taxon>Eukaryota</taxon>
        <taxon>Viridiplantae</taxon>
        <taxon>Streptophyta</taxon>
        <taxon>Embryophyta</taxon>
        <taxon>Tracheophyta</taxon>
        <taxon>Spermatophyta</taxon>
        <taxon>Magnoliopsida</taxon>
        <taxon>Liliopsida</taxon>
        <taxon>Poales</taxon>
        <taxon>Poaceae</taxon>
        <taxon>PACMAD clade</taxon>
        <taxon>Chloridoideae</taxon>
        <taxon>Cynodonteae</taxon>
        <taxon>Eleusininae</taxon>
        <taxon>Eleusine</taxon>
    </lineage>
</organism>
<sequence>MNTTCICNLHRYQQQYTARLPTPSSFVMADISIAAVNQDQCLAKTSSRCVTESVTATHDFEVTNFSLLNGMSTGKFVRSSTFSTGGRE</sequence>
<gene>
    <name evidence="1" type="primary">ga18983</name>
    <name evidence="1" type="ORF">PR202_ga18983</name>
</gene>
<comment type="caution">
    <text evidence="1">The sequence shown here is derived from an EMBL/GenBank/DDBJ whole genome shotgun (WGS) entry which is preliminary data.</text>
</comment>
<proteinExistence type="predicted"/>
<keyword evidence="2" id="KW-1185">Reference proteome</keyword>
<reference evidence="1" key="1">
    <citation type="journal article" date="2018" name="DNA Res.">
        <title>Multiple hybrid de novo genome assembly of finger millet, an orphan allotetraploid crop.</title>
        <authorList>
            <person name="Hatakeyama M."/>
            <person name="Aluri S."/>
            <person name="Balachadran M.T."/>
            <person name="Sivarajan S.R."/>
            <person name="Patrignani A."/>
            <person name="Gruter S."/>
            <person name="Poveda L."/>
            <person name="Shimizu-Inatsugi R."/>
            <person name="Baeten J."/>
            <person name="Francoijs K.J."/>
            <person name="Nataraja K.N."/>
            <person name="Reddy Y.A.N."/>
            <person name="Phadnis S."/>
            <person name="Ravikumar R.L."/>
            <person name="Schlapbach R."/>
            <person name="Sreeman S.M."/>
            <person name="Shimizu K.K."/>
        </authorList>
    </citation>
    <scope>NUCLEOTIDE SEQUENCE</scope>
</reference>
<accession>A0AAV5CUS5</accession>